<dbReference type="GO" id="GO:0004519">
    <property type="term" value="F:endonuclease activity"/>
    <property type="evidence" value="ECO:0007669"/>
    <property type="project" value="InterPro"/>
</dbReference>
<dbReference type="Pfam" id="PF01844">
    <property type="entry name" value="HNH"/>
    <property type="match status" value="1"/>
</dbReference>
<sequence length="203" mass="23078">MSEMCAQFRRDRTRKSDALAVGSRYVSRVTAPTPTHHVGPDWSRMTSTFWHGLEPQLSWFIPLAAVILVLVAPHPLRGPNSRKRDRWRTYKFDVRRQVMARAGGRCEAAAFIWFGRCNRPAAEADHVYPWSKGGPTTFMNGQALCRGHNRHKAAMTPPWWYVVLLERRRRSYVPGGTPIRVSAALSNREKQRKGGGVQGRIEG</sequence>
<dbReference type="GO" id="GO:0008270">
    <property type="term" value="F:zinc ion binding"/>
    <property type="evidence" value="ECO:0007669"/>
    <property type="project" value="InterPro"/>
</dbReference>
<evidence type="ECO:0000313" key="3">
    <source>
        <dbReference type="Proteomes" id="UP000271573"/>
    </source>
</evidence>
<dbReference type="Proteomes" id="UP000271573">
    <property type="component" value="Chromosome"/>
</dbReference>
<keyword evidence="3" id="KW-1185">Reference proteome</keyword>
<name>A0A3G9IZ15_9ACTN</name>
<dbReference type="OrthoDB" id="4833339at2"/>
<evidence type="ECO:0000259" key="1">
    <source>
        <dbReference type="Pfam" id="PF01844"/>
    </source>
</evidence>
<dbReference type="KEGG" id="nbe:Back2_07210"/>
<accession>A0A3G9IZ15</accession>
<dbReference type="Gene3D" id="1.10.30.50">
    <property type="match status" value="1"/>
</dbReference>
<gene>
    <name evidence="2" type="ORF">Back2_07210</name>
</gene>
<dbReference type="GO" id="GO:0003676">
    <property type="term" value="F:nucleic acid binding"/>
    <property type="evidence" value="ECO:0007669"/>
    <property type="project" value="InterPro"/>
</dbReference>
<dbReference type="EMBL" id="AP019307">
    <property type="protein sequence ID" value="BBH16434.1"/>
    <property type="molecule type" value="Genomic_DNA"/>
</dbReference>
<protein>
    <recommendedName>
        <fullName evidence="1">HNH domain-containing protein</fullName>
    </recommendedName>
</protein>
<reference evidence="2 3" key="1">
    <citation type="submission" date="2018-11" db="EMBL/GenBank/DDBJ databases">
        <title>Complete genome sequence of Nocardioides baekrokdamisoli strain KCTC 39748.</title>
        <authorList>
            <person name="Kang S.W."/>
            <person name="Lee K.C."/>
            <person name="Kim K.K."/>
            <person name="Kim J.S."/>
            <person name="Kim D.S."/>
            <person name="Ko S.H."/>
            <person name="Yang S.H."/>
            <person name="Shin Y.K."/>
            <person name="Lee J.S."/>
        </authorList>
    </citation>
    <scope>NUCLEOTIDE SEQUENCE [LARGE SCALE GENOMIC DNA]</scope>
    <source>
        <strain evidence="2 3">KCTC 39748</strain>
    </source>
</reference>
<feature type="domain" description="HNH" evidence="1">
    <location>
        <begin position="116"/>
        <end position="152"/>
    </location>
</feature>
<organism evidence="2 3">
    <name type="scientific">Nocardioides baekrokdamisoli</name>
    <dbReference type="NCBI Taxonomy" id="1804624"/>
    <lineage>
        <taxon>Bacteria</taxon>
        <taxon>Bacillati</taxon>
        <taxon>Actinomycetota</taxon>
        <taxon>Actinomycetes</taxon>
        <taxon>Propionibacteriales</taxon>
        <taxon>Nocardioidaceae</taxon>
        <taxon>Nocardioides</taxon>
    </lineage>
</organism>
<proteinExistence type="predicted"/>
<dbReference type="CDD" id="cd00085">
    <property type="entry name" value="HNHc"/>
    <property type="match status" value="1"/>
</dbReference>
<dbReference type="AlphaFoldDB" id="A0A3G9IZ15"/>
<dbReference type="InterPro" id="IPR003615">
    <property type="entry name" value="HNH_nuc"/>
</dbReference>
<dbReference type="InterPro" id="IPR002711">
    <property type="entry name" value="HNH"/>
</dbReference>
<evidence type="ECO:0000313" key="2">
    <source>
        <dbReference type="EMBL" id="BBH16434.1"/>
    </source>
</evidence>